<feature type="signal peptide" evidence="3">
    <location>
        <begin position="1"/>
        <end position="31"/>
    </location>
</feature>
<dbReference type="EMBL" id="OU963865">
    <property type="protein sequence ID" value="CAH0387808.1"/>
    <property type="molecule type" value="Genomic_DNA"/>
</dbReference>
<feature type="domain" description="Sarcoglycan alpha/epsilon second" evidence="5">
    <location>
        <begin position="136"/>
        <end position="255"/>
    </location>
</feature>
<evidence type="ECO:0000313" key="7">
    <source>
        <dbReference type="Proteomes" id="UP001152759"/>
    </source>
</evidence>
<dbReference type="PANTHER" id="PTHR10132:SF14">
    <property type="entry name" value="SARCOGLYCAN ALPHA, ISOFORM C"/>
    <property type="match status" value="1"/>
</dbReference>
<evidence type="ECO:0000256" key="2">
    <source>
        <dbReference type="SAM" id="Phobius"/>
    </source>
</evidence>
<feature type="region of interest" description="Disordered" evidence="1">
    <location>
        <begin position="361"/>
        <end position="385"/>
    </location>
</feature>
<reference evidence="6" key="1">
    <citation type="submission" date="2021-12" db="EMBL/GenBank/DDBJ databases">
        <authorList>
            <person name="King R."/>
        </authorList>
    </citation>
    <scope>NUCLEOTIDE SEQUENCE</scope>
</reference>
<evidence type="ECO:0000313" key="6">
    <source>
        <dbReference type="EMBL" id="CAH0387808.1"/>
    </source>
</evidence>
<dbReference type="InterPro" id="IPR008908">
    <property type="entry name" value="Sarcoglycan_alpha/epsilon"/>
</dbReference>
<evidence type="ECO:0000256" key="3">
    <source>
        <dbReference type="SAM" id="SignalP"/>
    </source>
</evidence>
<keyword evidence="2" id="KW-0472">Membrane</keyword>
<dbReference type="GO" id="GO:0016012">
    <property type="term" value="C:sarcoglycan complex"/>
    <property type="evidence" value="ECO:0007669"/>
    <property type="project" value="InterPro"/>
</dbReference>
<dbReference type="AlphaFoldDB" id="A0A9P0A6X8"/>
<feature type="domain" description="Sarcoglycan alpha/epsilon N-terminal" evidence="4">
    <location>
        <begin position="40"/>
        <end position="120"/>
    </location>
</feature>
<evidence type="ECO:0000256" key="1">
    <source>
        <dbReference type="SAM" id="MobiDB-lite"/>
    </source>
</evidence>
<evidence type="ECO:0000259" key="4">
    <source>
        <dbReference type="Pfam" id="PF05510"/>
    </source>
</evidence>
<protein>
    <recommendedName>
        <fullName evidence="8">Epsilon-sarcoglycan</fullName>
    </recommendedName>
</protein>
<name>A0A9P0A6X8_BEMTA</name>
<dbReference type="Pfam" id="PF20989">
    <property type="entry name" value="Sarcoglycan_2_C"/>
    <property type="match status" value="1"/>
</dbReference>
<dbReference type="InterPro" id="IPR048347">
    <property type="entry name" value="Sarcoglycan_C"/>
</dbReference>
<dbReference type="InterPro" id="IPR048346">
    <property type="entry name" value="Sarcoglycan_N"/>
</dbReference>
<feature type="transmembrane region" description="Helical" evidence="2">
    <location>
        <begin position="294"/>
        <end position="318"/>
    </location>
</feature>
<organism evidence="6 7">
    <name type="scientific">Bemisia tabaci</name>
    <name type="common">Sweetpotato whitefly</name>
    <name type="synonym">Aleurodes tabaci</name>
    <dbReference type="NCBI Taxonomy" id="7038"/>
    <lineage>
        <taxon>Eukaryota</taxon>
        <taxon>Metazoa</taxon>
        <taxon>Ecdysozoa</taxon>
        <taxon>Arthropoda</taxon>
        <taxon>Hexapoda</taxon>
        <taxon>Insecta</taxon>
        <taxon>Pterygota</taxon>
        <taxon>Neoptera</taxon>
        <taxon>Paraneoptera</taxon>
        <taxon>Hemiptera</taxon>
        <taxon>Sternorrhyncha</taxon>
        <taxon>Aleyrodoidea</taxon>
        <taxon>Aleyrodidae</taxon>
        <taxon>Aleyrodinae</taxon>
        <taxon>Bemisia</taxon>
    </lineage>
</organism>
<keyword evidence="2" id="KW-1133">Transmembrane helix</keyword>
<dbReference type="Proteomes" id="UP001152759">
    <property type="component" value="Chromosome 4"/>
</dbReference>
<gene>
    <name evidence="6" type="ORF">BEMITA_LOCUS6779</name>
</gene>
<evidence type="ECO:0008006" key="8">
    <source>
        <dbReference type="Google" id="ProtNLM"/>
    </source>
</evidence>
<keyword evidence="2" id="KW-0812">Transmembrane</keyword>
<dbReference type="Pfam" id="PF05510">
    <property type="entry name" value="Sarcoglycan_2"/>
    <property type="match status" value="1"/>
</dbReference>
<feature type="chain" id="PRO_5040332315" description="Epsilon-sarcoglycan" evidence="3">
    <location>
        <begin position="32"/>
        <end position="385"/>
    </location>
</feature>
<proteinExistence type="predicted"/>
<sequence length="385" mass="44606">MMWTLNYKPGLFFGILSVSLLQLIGVSQSQAHDFEKENIHTTEVFIKHIKPSFFGWDNEGSDEFRFQVSLKDAPDLPTWIHYKFSPRHKTGFLYGVAPPGQSSIDLELVGLNYSSYTPRYHGIRLNVLEKNEKALYEVQVKINNFNIEDIMNSARLKSLLHIFQTKLWPKSEKNLYITFLASAVDLGARLPLKPDESEGVVVRIGSEQEFSPALLALEQEVKPLWKLMFCDFKRTSVERYFRSNDFYMDWCAFRLNYVAAKPKTEPPPLEWGQQLQWDALEIKSIPVRNFTAEFFTMLISPILSFLMFATILSLILCFHHQSLHQKPTPEVRKNYMPFHTIPSERSMPSSPMNYNIAATLPRMPHEGTNPRPQPPPYSTIRRNNL</sequence>
<evidence type="ECO:0000259" key="5">
    <source>
        <dbReference type="Pfam" id="PF20989"/>
    </source>
</evidence>
<accession>A0A9P0A6X8</accession>
<dbReference type="PANTHER" id="PTHR10132">
    <property type="entry name" value="ALPHA-/EPSILON-SARCOGLYCAN FAMILY MEMBER"/>
    <property type="match status" value="1"/>
</dbReference>
<keyword evidence="7" id="KW-1185">Reference proteome</keyword>
<keyword evidence="3" id="KW-0732">Signal</keyword>